<keyword evidence="3" id="KW-1185">Reference proteome</keyword>
<protein>
    <submittedName>
        <fullName evidence="2">HD-GYP domain-containing protein</fullName>
    </submittedName>
</protein>
<dbReference type="PANTHER" id="PTHR43155">
    <property type="entry name" value="CYCLIC DI-GMP PHOSPHODIESTERASE PA4108-RELATED"/>
    <property type="match status" value="1"/>
</dbReference>
<dbReference type="InterPro" id="IPR003607">
    <property type="entry name" value="HD/PDEase_dom"/>
</dbReference>
<dbReference type="PROSITE" id="PS51832">
    <property type="entry name" value="HD_GYP"/>
    <property type="match status" value="1"/>
</dbReference>
<evidence type="ECO:0000313" key="2">
    <source>
        <dbReference type="EMBL" id="PWU70132.1"/>
    </source>
</evidence>
<dbReference type="CDD" id="cd00077">
    <property type="entry name" value="HDc"/>
    <property type="match status" value="1"/>
</dbReference>
<evidence type="ECO:0000313" key="3">
    <source>
        <dbReference type="Proteomes" id="UP000245624"/>
    </source>
</evidence>
<sequence length="357" mass="40975">MQVHPKQLVPGCIVLEPVIGKSDHPIIESNTVIEEHHIKLLKNFGISTVEVSSKLVTGLDFQPEKIGEKQLEKKREEMAFERLYLKAVKHYKQFFTNWQTGVSINIQELTTLMTPLFELVDKITLDLFLLYEYASKKDYFYHHGISIALISAYLAKKLGYKEEWDKVGLAGLLADCGMAKLNPAFLHREDKLTVEEYDEVKHHPRLSYRLVEHITSLSEDVKLGIIQHHERGDGSGYPLGVKGDEIHLYAKIIAITDTYHAMTSERLYRRKQSPFKVVEEMLKLSQHKLDATILQVFVDSFFYYSIGTRVLLSNGKEALIVSIKRDTPVRPVVQLVEDAKIISLKDKPTLFIEKILK</sequence>
<evidence type="ECO:0000259" key="1">
    <source>
        <dbReference type="PROSITE" id="PS51832"/>
    </source>
</evidence>
<dbReference type="SUPFAM" id="SSF109604">
    <property type="entry name" value="HD-domain/PDEase-like"/>
    <property type="match status" value="1"/>
</dbReference>
<accession>A0A317L2P5</accession>
<dbReference type="Gene3D" id="1.10.3210.10">
    <property type="entry name" value="Hypothetical protein af1432"/>
    <property type="match status" value="1"/>
</dbReference>
<gene>
    <name evidence="2" type="ORF">DLJ74_03995</name>
</gene>
<proteinExistence type="predicted"/>
<reference evidence="2 3" key="1">
    <citation type="submission" date="2018-05" db="EMBL/GenBank/DDBJ databases">
        <title>Genomic analysis of Gracilibacillus dipsosauri DD1 reveals novel features of a salt-tolerant amylase.</title>
        <authorList>
            <person name="Deutch C.E."/>
            <person name="Yang S."/>
        </authorList>
    </citation>
    <scope>NUCLEOTIDE SEQUENCE [LARGE SCALE GENOMIC DNA]</scope>
    <source>
        <strain evidence="2 3">DD1</strain>
    </source>
</reference>
<organism evidence="2 3">
    <name type="scientific">Gracilibacillus dipsosauri</name>
    <dbReference type="NCBI Taxonomy" id="178340"/>
    <lineage>
        <taxon>Bacteria</taxon>
        <taxon>Bacillati</taxon>
        <taxon>Bacillota</taxon>
        <taxon>Bacilli</taxon>
        <taxon>Bacillales</taxon>
        <taxon>Bacillaceae</taxon>
        <taxon>Gracilibacillus</taxon>
    </lineage>
</organism>
<dbReference type="AlphaFoldDB" id="A0A317L2P5"/>
<comment type="caution">
    <text evidence="2">The sequence shown here is derived from an EMBL/GenBank/DDBJ whole genome shotgun (WGS) entry which is preliminary data.</text>
</comment>
<dbReference type="Pfam" id="PF13487">
    <property type="entry name" value="HD_5"/>
    <property type="match status" value="1"/>
</dbReference>
<dbReference type="InterPro" id="IPR037522">
    <property type="entry name" value="HD_GYP_dom"/>
</dbReference>
<name>A0A317L2P5_9BACI</name>
<dbReference type="PANTHER" id="PTHR43155:SF2">
    <property type="entry name" value="CYCLIC DI-GMP PHOSPHODIESTERASE PA4108"/>
    <property type="match status" value="1"/>
</dbReference>
<dbReference type="OrthoDB" id="9759601at2"/>
<dbReference type="Proteomes" id="UP000245624">
    <property type="component" value="Unassembled WGS sequence"/>
</dbReference>
<dbReference type="EMBL" id="QGTD01000004">
    <property type="protein sequence ID" value="PWU70132.1"/>
    <property type="molecule type" value="Genomic_DNA"/>
</dbReference>
<dbReference type="SMART" id="SM00471">
    <property type="entry name" value="HDc"/>
    <property type="match status" value="1"/>
</dbReference>
<feature type="domain" description="HD-GYP" evidence="1">
    <location>
        <begin position="118"/>
        <end position="313"/>
    </location>
</feature>